<dbReference type="EMBL" id="JASCZI010241663">
    <property type="protein sequence ID" value="MED6203907.1"/>
    <property type="molecule type" value="Genomic_DNA"/>
</dbReference>
<keyword evidence="2" id="KW-1185">Reference proteome</keyword>
<evidence type="ECO:0008006" key="3">
    <source>
        <dbReference type="Google" id="ProtNLM"/>
    </source>
</evidence>
<evidence type="ECO:0000313" key="1">
    <source>
        <dbReference type="EMBL" id="MED6203907.1"/>
    </source>
</evidence>
<evidence type="ECO:0000313" key="2">
    <source>
        <dbReference type="Proteomes" id="UP001341840"/>
    </source>
</evidence>
<reference evidence="1 2" key="1">
    <citation type="journal article" date="2023" name="Plants (Basel)">
        <title>Bridging the Gap: Combining Genomics and Transcriptomics Approaches to Understand Stylosanthes scabra, an Orphan Legume from the Brazilian Caatinga.</title>
        <authorList>
            <person name="Ferreira-Neto J.R.C."/>
            <person name="da Silva M.D."/>
            <person name="Binneck E."/>
            <person name="de Melo N.F."/>
            <person name="da Silva R.H."/>
            <person name="de Melo A.L.T.M."/>
            <person name="Pandolfi V."/>
            <person name="Bustamante F.O."/>
            <person name="Brasileiro-Vidal A.C."/>
            <person name="Benko-Iseppon A.M."/>
        </authorList>
    </citation>
    <scope>NUCLEOTIDE SEQUENCE [LARGE SCALE GENOMIC DNA]</scope>
    <source>
        <tissue evidence="1">Leaves</tissue>
    </source>
</reference>
<accession>A0ABU6Y089</accession>
<comment type="caution">
    <text evidence="1">The sequence shown here is derived from an EMBL/GenBank/DDBJ whole genome shotgun (WGS) entry which is preliminary data.</text>
</comment>
<organism evidence="1 2">
    <name type="scientific">Stylosanthes scabra</name>
    <dbReference type="NCBI Taxonomy" id="79078"/>
    <lineage>
        <taxon>Eukaryota</taxon>
        <taxon>Viridiplantae</taxon>
        <taxon>Streptophyta</taxon>
        <taxon>Embryophyta</taxon>
        <taxon>Tracheophyta</taxon>
        <taxon>Spermatophyta</taxon>
        <taxon>Magnoliopsida</taxon>
        <taxon>eudicotyledons</taxon>
        <taxon>Gunneridae</taxon>
        <taxon>Pentapetalae</taxon>
        <taxon>rosids</taxon>
        <taxon>fabids</taxon>
        <taxon>Fabales</taxon>
        <taxon>Fabaceae</taxon>
        <taxon>Papilionoideae</taxon>
        <taxon>50 kb inversion clade</taxon>
        <taxon>dalbergioids sensu lato</taxon>
        <taxon>Dalbergieae</taxon>
        <taxon>Pterocarpus clade</taxon>
        <taxon>Stylosanthes</taxon>
    </lineage>
</organism>
<gene>
    <name evidence="1" type="ORF">PIB30_004037</name>
</gene>
<proteinExistence type="predicted"/>
<name>A0ABU6Y089_9FABA</name>
<sequence>MDDRCNRCGLLSEDVLHCFRDCPEARESSDLLIPVGLLIPVALWWIWRARCQQVFQPDDPWSHLKVAGLSRSLLNDLFSSSQVWNRLMLAWEAGCKRVICETDCLEDWVVKFVLINRDANTVAGCMAKKSAHSAAPVLPWRQLTFFDPATANTAVVFFSGSANTDVASWQETPNINAPR</sequence>
<dbReference type="Proteomes" id="UP001341840">
    <property type="component" value="Unassembled WGS sequence"/>
</dbReference>
<protein>
    <recommendedName>
        <fullName evidence="3">Reverse transcriptase zinc-binding domain-containing protein</fullName>
    </recommendedName>
</protein>